<sequence length="38" mass="4222">MILLAFQVTGCSIRGLGMIYQTMCVLWGTKFCICGTDF</sequence>
<dbReference type="EMBL" id="GGEC01053489">
    <property type="protein sequence ID" value="MBX33973.1"/>
    <property type="molecule type" value="Transcribed_RNA"/>
</dbReference>
<organism evidence="1">
    <name type="scientific">Rhizophora mucronata</name>
    <name type="common">Asiatic mangrove</name>
    <dbReference type="NCBI Taxonomy" id="61149"/>
    <lineage>
        <taxon>Eukaryota</taxon>
        <taxon>Viridiplantae</taxon>
        <taxon>Streptophyta</taxon>
        <taxon>Embryophyta</taxon>
        <taxon>Tracheophyta</taxon>
        <taxon>Spermatophyta</taxon>
        <taxon>Magnoliopsida</taxon>
        <taxon>eudicotyledons</taxon>
        <taxon>Gunneridae</taxon>
        <taxon>Pentapetalae</taxon>
        <taxon>rosids</taxon>
        <taxon>fabids</taxon>
        <taxon>Malpighiales</taxon>
        <taxon>Rhizophoraceae</taxon>
        <taxon>Rhizophora</taxon>
    </lineage>
</organism>
<name>A0A2P2MUS1_RHIMU</name>
<evidence type="ECO:0000313" key="1">
    <source>
        <dbReference type="EMBL" id="MBX33973.1"/>
    </source>
</evidence>
<reference evidence="1" key="1">
    <citation type="submission" date="2018-02" db="EMBL/GenBank/DDBJ databases">
        <title>Rhizophora mucronata_Transcriptome.</title>
        <authorList>
            <person name="Meera S.P."/>
            <person name="Sreeshan A."/>
            <person name="Augustine A."/>
        </authorList>
    </citation>
    <scope>NUCLEOTIDE SEQUENCE</scope>
    <source>
        <tissue evidence="1">Leaf</tissue>
    </source>
</reference>
<protein>
    <submittedName>
        <fullName evidence="1">Protein FAM135B-like</fullName>
    </submittedName>
</protein>
<accession>A0A2P2MUS1</accession>
<proteinExistence type="predicted"/>
<dbReference type="AlphaFoldDB" id="A0A2P2MUS1"/>